<comment type="subcellular location">
    <subcellularLocation>
        <location evidence="1 8">Cell membrane</location>
        <topology evidence="1 8">Multi-pass membrane protein</topology>
    </subcellularLocation>
</comment>
<sequence>MSRSRRRTPASPRPLIPLLPAIIIAAAAGPVLDAAFPDKNVWPLAFVGVAMILVTLVGRRAGTSLLVGFVAGLSFYLTHVAWATLYLGPIPWIALSTLEALFFAVGALLITLAYRWVPRVWTSAVARFALLPAVVAALWTGREAVASVWPYGGFAWGRVSLSQSMSPFADLVSWLGLSGLSFVIVLITAVTVQLIVTPGALRLSAGFVPVALIASVLAVPIWPTQQTGTSTIAAVQGNGKAGYFDEREPGDILISQLEATQDVIGHNIDLLVWPENGTDLDPTRDSAAAVALNLLSESLGRVPILTGTITHRDGNYYNTSLLLQDGRVADYYDKVHPVPFGEYVPDREFWEPLAPDLIGLIQREYVPGTRDSVMNINGMIAGVSICFDIVDDALVRDTIDRGAQVIIAQTNNADFGQTDENQQQLAIARMRALETGRALVNISTVGESQMIAPDGSTIQEIPSHEPGYLLQTLPLMRGTTPAVTLGAQIELFIALFGLSALVAAGTGARRPRQAR</sequence>
<evidence type="ECO:0000256" key="7">
    <source>
        <dbReference type="ARBA" id="ARBA00023315"/>
    </source>
</evidence>
<feature type="transmembrane region" description="Helical" evidence="8">
    <location>
        <begin position="171"/>
        <end position="196"/>
    </location>
</feature>
<dbReference type="CDD" id="cd07571">
    <property type="entry name" value="ALP_N-acyl_transferase"/>
    <property type="match status" value="1"/>
</dbReference>
<evidence type="ECO:0000313" key="11">
    <source>
        <dbReference type="Proteomes" id="UP000221369"/>
    </source>
</evidence>
<comment type="caution">
    <text evidence="10">The sequence shown here is derived from an EMBL/GenBank/DDBJ whole genome shotgun (WGS) entry which is preliminary data.</text>
</comment>
<keyword evidence="7 8" id="KW-0012">Acyltransferase</keyword>
<comment type="pathway">
    <text evidence="8">Protein modification; lipoprotein biosynthesis (N-acyl transfer).</text>
</comment>
<dbReference type="Proteomes" id="UP000221369">
    <property type="component" value="Unassembled WGS sequence"/>
</dbReference>
<keyword evidence="10" id="KW-0449">Lipoprotein</keyword>
<comment type="catalytic activity">
    <reaction evidence="8">
        <text>N-terminal S-1,2-diacyl-sn-glyceryl-L-cysteinyl-[lipoprotein] + a glycerophospholipid = N-acyl-S-1,2-diacyl-sn-glyceryl-L-cysteinyl-[lipoprotein] + a 2-acyl-sn-glycero-3-phospholipid + H(+)</text>
        <dbReference type="Rhea" id="RHEA:48228"/>
        <dbReference type="Rhea" id="RHEA-COMP:14681"/>
        <dbReference type="Rhea" id="RHEA-COMP:14684"/>
        <dbReference type="ChEBI" id="CHEBI:15378"/>
        <dbReference type="ChEBI" id="CHEBI:136912"/>
        <dbReference type="ChEBI" id="CHEBI:140656"/>
        <dbReference type="ChEBI" id="CHEBI:140657"/>
        <dbReference type="ChEBI" id="CHEBI:140660"/>
        <dbReference type="EC" id="2.3.1.269"/>
    </reaction>
</comment>
<dbReference type="PANTHER" id="PTHR38686">
    <property type="entry name" value="APOLIPOPROTEIN N-ACYLTRANSFERASE"/>
    <property type="match status" value="1"/>
</dbReference>
<reference evidence="10 11" key="1">
    <citation type="submission" date="2017-10" db="EMBL/GenBank/DDBJ databases">
        <title>Sequencing the genomes of 1000 actinobacteria strains.</title>
        <authorList>
            <person name="Klenk H.-P."/>
        </authorList>
    </citation>
    <scope>NUCLEOTIDE SEQUENCE [LARGE SCALE GENOMIC DNA]</scope>
    <source>
        <strain evidence="10 11">DSM 21798</strain>
    </source>
</reference>
<dbReference type="GO" id="GO:0042158">
    <property type="term" value="P:lipoprotein biosynthetic process"/>
    <property type="evidence" value="ECO:0007669"/>
    <property type="project" value="UniProtKB-UniRule"/>
</dbReference>
<evidence type="ECO:0000256" key="4">
    <source>
        <dbReference type="ARBA" id="ARBA00022692"/>
    </source>
</evidence>
<dbReference type="EMBL" id="PDJE01000001">
    <property type="protein sequence ID" value="PFG31413.1"/>
    <property type="molecule type" value="Genomic_DNA"/>
</dbReference>
<feature type="transmembrane region" description="Helical" evidence="8">
    <location>
        <begin position="65"/>
        <end position="87"/>
    </location>
</feature>
<dbReference type="InterPro" id="IPR045378">
    <property type="entry name" value="LNT_N"/>
</dbReference>
<evidence type="ECO:0000256" key="3">
    <source>
        <dbReference type="ARBA" id="ARBA00022679"/>
    </source>
</evidence>
<dbReference type="GO" id="GO:0005886">
    <property type="term" value="C:plasma membrane"/>
    <property type="evidence" value="ECO:0007669"/>
    <property type="project" value="UniProtKB-SubCell"/>
</dbReference>
<evidence type="ECO:0000256" key="1">
    <source>
        <dbReference type="ARBA" id="ARBA00004651"/>
    </source>
</evidence>
<dbReference type="PANTHER" id="PTHR38686:SF1">
    <property type="entry name" value="APOLIPOPROTEIN N-ACYLTRANSFERASE"/>
    <property type="match status" value="1"/>
</dbReference>
<organism evidence="10 11">
    <name type="scientific">Paramicrobacterium agarici</name>
    <dbReference type="NCBI Taxonomy" id="630514"/>
    <lineage>
        <taxon>Bacteria</taxon>
        <taxon>Bacillati</taxon>
        <taxon>Actinomycetota</taxon>
        <taxon>Actinomycetes</taxon>
        <taxon>Micrococcales</taxon>
        <taxon>Microbacteriaceae</taxon>
        <taxon>Paramicrobacterium</taxon>
    </lineage>
</organism>
<dbReference type="GO" id="GO:0016410">
    <property type="term" value="F:N-acyltransferase activity"/>
    <property type="evidence" value="ECO:0007669"/>
    <property type="project" value="UniProtKB-UniRule"/>
</dbReference>
<dbReference type="AlphaFoldDB" id="A0A2A9DXV1"/>
<dbReference type="InterPro" id="IPR036526">
    <property type="entry name" value="C-N_Hydrolase_sf"/>
</dbReference>
<keyword evidence="2 8" id="KW-1003">Cell membrane</keyword>
<dbReference type="PROSITE" id="PS50263">
    <property type="entry name" value="CN_HYDROLASE"/>
    <property type="match status" value="1"/>
</dbReference>
<dbReference type="UniPathway" id="UPA00666"/>
<dbReference type="InterPro" id="IPR004563">
    <property type="entry name" value="Apolipo_AcylTrfase"/>
</dbReference>
<evidence type="ECO:0000256" key="8">
    <source>
        <dbReference type="HAMAP-Rule" id="MF_01148"/>
    </source>
</evidence>
<keyword evidence="6 8" id="KW-0472">Membrane</keyword>
<feature type="transmembrane region" description="Helical" evidence="8">
    <location>
        <begin position="41"/>
        <end position="58"/>
    </location>
</feature>
<dbReference type="InterPro" id="IPR003010">
    <property type="entry name" value="C-N_Hydrolase"/>
</dbReference>
<evidence type="ECO:0000259" key="9">
    <source>
        <dbReference type="PROSITE" id="PS50263"/>
    </source>
</evidence>
<evidence type="ECO:0000256" key="5">
    <source>
        <dbReference type="ARBA" id="ARBA00022989"/>
    </source>
</evidence>
<feature type="transmembrane region" description="Helical" evidence="8">
    <location>
        <begin position="129"/>
        <end position="151"/>
    </location>
</feature>
<name>A0A2A9DXV1_9MICO</name>
<dbReference type="Pfam" id="PF00795">
    <property type="entry name" value="CN_hydrolase"/>
    <property type="match status" value="1"/>
</dbReference>
<feature type="transmembrane region" description="Helical" evidence="8">
    <location>
        <begin position="491"/>
        <end position="508"/>
    </location>
</feature>
<feature type="domain" description="CN hydrolase" evidence="9">
    <location>
        <begin position="230"/>
        <end position="475"/>
    </location>
</feature>
<comment type="function">
    <text evidence="8">Catalyzes the phospholipid dependent N-acylation of the N-terminal cysteine of apolipoprotein, the last step in lipoprotein maturation.</text>
</comment>
<accession>A0A2A9DXV1</accession>
<dbReference type="RefSeq" id="WP_245836301.1">
    <property type="nucleotide sequence ID" value="NZ_PDJE01000001.1"/>
</dbReference>
<evidence type="ECO:0000256" key="6">
    <source>
        <dbReference type="ARBA" id="ARBA00023136"/>
    </source>
</evidence>
<keyword evidence="4 8" id="KW-0812">Transmembrane</keyword>
<dbReference type="NCBIfam" id="TIGR00546">
    <property type="entry name" value="lnt"/>
    <property type="match status" value="1"/>
</dbReference>
<dbReference type="EC" id="2.3.1.269" evidence="8"/>
<dbReference type="Gene3D" id="3.60.110.10">
    <property type="entry name" value="Carbon-nitrogen hydrolase"/>
    <property type="match status" value="1"/>
</dbReference>
<dbReference type="SUPFAM" id="SSF56317">
    <property type="entry name" value="Carbon-nitrogen hydrolase"/>
    <property type="match status" value="1"/>
</dbReference>
<comment type="similarity">
    <text evidence="8">Belongs to the CN hydrolase family. Apolipoprotein N-acyltransferase subfamily.</text>
</comment>
<protein>
    <recommendedName>
        <fullName evidence="8">Apolipoprotein N-acyltransferase</fullName>
        <shortName evidence="8">ALP N-acyltransferase</shortName>
        <ecNumber evidence="8">2.3.1.269</ecNumber>
    </recommendedName>
</protein>
<feature type="transmembrane region" description="Helical" evidence="8">
    <location>
        <begin position="203"/>
        <end position="222"/>
    </location>
</feature>
<feature type="transmembrane region" description="Helical" evidence="8">
    <location>
        <begin position="15"/>
        <end position="35"/>
    </location>
</feature>
<keyword evidence="5 8" id="KW-1133">Transmembrane helix</keyword>
<gene>
    <name evidence="8" type="primary">lnt</name>
    <name evidence="10" type="ORF">ATJ78_2380</name>
</gene>
<evidence type="ECO:0000313" key="10">
    <source>
        <dbReference type="EMBL" id="PFG31413.1"/>
    </source>
</evidence>
<keyword evidence="11" id="KW-1185">Reference proteome</keyword>
<feature type="transmembrane region" description="Helical" evidence="8">
    <location>
        <begin position="93"/>
        <end position="117"/>
    </location>
</feature>
<dbReference type="Pfam" id="PF20154">
    <property type="entry name" value="LNT_N"/>
    <property type="match status" value="1"/>
</dbReference>
<evidence type="ECO:0000256" key="2">
    <source>
        <dbReference type="ARBA" id="ARBA00022475"/>
    </source>
</evidence>
<dbReference type="HAMAP" id="MF_01148">
    <property type="entry name" value="Lnt"/>
    <property type="match status" value="1"/>
</dbReference>
<proteinExistence type="inferred from homology"/>
<keyword evidence="3 8" id="KW-0808">Transferase</keyword>